<proteinExistence type="predicted"/>
<dbReference type="InterPro" id="IPR011249">
    <property type="entry name" value="Metalloenz_LuxS/M16"/>
</dbReference>
<dbReference type="STRING" id="61395.A0A1Y1VZH0"/>
<dbReference type="GO" id="GO:0016787">
    <property type="term" value="F:hydrolase activity"/>
    <property type="evidence" value="ECO:0007669"/>
    <property type="project" value="UniProtKB-KW"/>
</dbReference>
<keyword evidence="3" id="KW-1185">Reference proteome</keyword>
<dbReference type="PANTHER" id="PTHR43016:SF6">
    <property type="entry name" value="PEPTIDASE M16 N-TERMINAL DOMAIN-CONTAINING PROTEIN"/>
    <property type="match status" value="1"/>
</dbReference>
<comment type="caution">
    <text evidence="2">The sequence shown here is derived from an EMBL/GenBank/DDBJ whole genome shotgun (WGS) entry which is preliminary data.</text>
</comment>
<dbReference type="Gene3D" id="3.30.830.10">
    <property type="entry name" value="Metalloenzyme, LuxS/M16 peptidase-like"/>
    <property type="match status" value="1"/>
</dbReference>
<sequence>MCAGKQYTKLDSVVYENGKKDGGAGHIVTMYENNRCGLRVVLCKIPGAMCSLEIIVPTLATDDKGTAHALEHLVLRGSKHYPHCGYLTAFMQRNYCAGRNGMTCADHTVYVASAISEKAIGRLLPVYLDHVINPLLDPQQLPTQVYQINDQGHEGGVVYNEMLSREDKPDDIVIHTMLKKLYPDHSPYAHYPGGYTGLLSTITHKEIVDFHSEFYDPCNITVVIAGSVTEEHIISEVLEKIPPDRFTTQCKSTWGRHCLQHRGKSPRSLK</sequence>
<name>A0A1Y1VZH0_9FUNG</name>
<keyword evidence="2" id="KW-0378">Hydrolase</keyword>
<feature type="domain" description="Peptidase M16 N-terminal" evidence="1">
    <location>
        <begin position="62"/>
        <end position="149"/>
    </location>
</feature>
<dbReference type="EMBL" id="MCFD01000015">
    <property type="protein sequence ID" value="ORX66416.1"/>
    <property type="molecule type" value="Genomic_DNA"/>
</dbReference>
<dbReference type="PANTHER" id="PTHR43016">
    <property type="entry name" value="PRESEQUENCE PROTEASE"/>
    <property type="match status" value="1"/>
</dbReference>
<protein>
    <submittedName>
        <fullName evidence="2">LuxS/MPP-like metallohydrolase</fullName>
    </submittedName>
</protein>
<dbReference type="Pfam" id="PF00675">
    <property type="entry name" value="Peptidase_M16"/>
    <property type="match status" value="1"/>
</dbReference>
<dbReference type="FunFam" id="3.30.830.10:FF:000015">
    <property type="entry name" value="Putative zinc metalloprotease"/>
    <property type="match status" value="1"/>
</dbReference>
<dbReference type="GeneID" id="63808550"/>
<evidence type="ECO:0000259" key="1">
    <source>
        <dbReference type="Pfam" id="PF00675"/>
    </source>
</evidence>
<dbReference type="RefSeq" id="XP_040740404.1">
    <property type="nucleotide sequence ID" value="XM_040891902.1"/>
</dbReference>
<dbReference type="InterPro" id="IPR011765">
    <property type="entry name" value="Pept_M16_N"/>
</dbReference>
<evidence type="ECO:0000313" key="2">
    <source>
        <dbReference type="EMBL" id="ORX66416.1"/>
    </source>
</evidence>
<organism evidence="2 3">
    <name type="scientific">Linderina pennispora</name>
    <dbReference type="NCBI Taxonomy" id="61395"/>
    <lineage>
        <taxon>Eukaryota</taxon>
        <taxon>Fungi</taxon>
        <taxon>Fungi incertae sedis</taxon>
        <taxon>Zoopagomycota</taxon>
        <taxon>Kickxellomycotina</taxon>
        <taxon>Kickxellomycetes</taxon>
        <taxon>Kickxellales</taxon>
        <taxon>Kickxellaceae</taxon>
        <taxon>Linderina</taxon>
    </lineage>
</organism>
<evidence type="ECO:0000313" key="3">
    <source>
        <dbReference type="Proteomes" id="UP000193922"/>
    </source>
</evidence>
<dbReference type="GO" id="GO:0046872">
    <property type="term" value="F:metal ion binding"/>
    <property type="evidence" value="ECO:0007669"/>
    <property type="project" value="InterPro"/>
</dbReference>
<accession>A0A1Y1VZH0</accession>
<gene>
    <name evidence="2" type="ORF">DL89DRAFT_63583</name>
</gene>
<dbReference type="AlphaFoldDB" id="A0A1Y1VZH0"/>
<dbReference type="Proteomes" id="UP000193922">
    <property type="component" value="Unassembled WGS sequence"/>
</dbReference>
<dbReference type="SUPFAM" id="SSF63411">
    <property type="entry name" value="LuxS/MPP-like metallohydrolase"/>
    <property type="match status" value="1"/>
</dbReference>
<dbReference type="OrthoDB" id="4953at2759"/>
<reference evidence="2 3" key="1">
    <citation type="submission" date="2016-07" db="EMBL/GenBank/DDBJ databases">
        <title>Pervasive Adenine N6-methylation of Active Genes in Fungi.</title>
        <authorList>
            <consortium name="DOE Joint Genome Institute"/>
            <person name="Mondo S.J."/>
            <person name="Dannebaum R.O."/>
            <person name="Kuo R.C."/>
            <person name="Labutti K."/>
            <person name="Haridas S."/>
            <person name="Kuo A."/>
            <person name="Salamov A."/>
            <person name="Ahrendt S.R."/>
            <person name="Lipzen A."/>
            <person name="Sullivan W."/>
            <person name="Andreopoulos W.B."/>
            <person name="Clum A."/>
            <person name="Lindquist E."/>
            <person name="Daum C."/>
            <person name="Ramamoorthy G.K."/>
            <person name="Gryganskyi A."/>
            <person name="Culley D."/>
            <person name="Magnuson J.K."/>
            <person name="James T.Y."/>
            <person name="O'Malley M.A."/>
            <person name="Stajich J.E."/>
            <person name="Spatafora J.W."/>
            <person name="Visel A."/>
            <person name="Grigoriev I.V."/>
        </authorList>
    </citation>
    <scope>NUCLEOTIDE SEQUENCE [LARGE SCALE GENOMIC DNA]</scope>
    <source>
        <strain evidence="2 3">ATCC 12442</strain>
    </source>
</reference>